<evidence type="ECO:0000256" key="2">
    <source>
        <dbReference type="ARBA" id="ARBA00010671"/>
    </source>
</evidence>
<dbReference type="Pfam" id="PF03711">
    <property type="entry name" value="OKR_DC_1_C"/>
    <property type="match status" value="1"/>
</dbReference>
<dbReference type="Gene3D" id="3.40.640.10">
    <property type="entry name" value="Type I PLP-dependent aspartate aminotransferase-like (Major domain)"/>
    <property type="match status" value="1"/>
</dbReference>
<dbReference type="Pfam" id="PF01276">
    <property type="entry name" value="OKR_DC_1"/>
    <property type="match status" value="1"/>
</dbReference>
<dbReference type="GO" id="GO:0016831">
    <property type="term" value="F:carboxy-lyase activity"/>
    <property type="evidence" value="ECO:0007669"/>
    <property type="project" value="UniProtKB-KW"/>
</dbReference>
<dbReference type="InterPro" id="IPR000310">
    <property type="entry name" value="Orn/Lys/Arg_deCO2ase_major_dom"/>
</dbReference>
<evidence type="ECO:0000313" key="9">
    <source>
        <dbReference type="Proteomes" id="UP000269097"/>
    </source>
</evidence>
<dbReference type="GO" id="GO:0008483">
    <property type="term" value="F:transaminase activity"/>
    <property type="evidence" value="ECO:0007669"/>
    <property type="project" value="UniProtKB-KW"/>
</dbReference>
<keyword evidence="9" id="KW-1185">Reference proteome</keyword>
<proteinExistence type="inferred from homology"/>
<evidence type="ECO:0000259" key="7">
    <source>
        <dbReference type="Pfam" id="PF03711"/>
    </source>
</evidence>
<organism evidence="8 9">
    <name type="scientific">Cohnella candidum</name>
    <dbReference type="NCBI Taxonomy" id="2674991"/>
    <lineage>
        <taxon>Bacteria</taxon>
        <taxon>Bacillati</taxon>
        <taxon>Bacillota</taxon>
        <taxon>Bacilli</taxon>
        <taxon>Bacillales</taxon>
        <taxon>Paenibacillaceae</taxon>
        <taxon>Cohnella</taxon>
    </lineage>
</organism>
<dbReference type="InterPro" id="IPR052357">
    <property type="entry name" value="Orn_Lys_Arg_decarboxylase-I"/>
</dbReference>
<dbReference type="KEGG" id="coh:EAV92_19635"/>
<dbReference type="Gene3D" id="3.90.105.10">
    <property type="entry name" value="Molybdopterin biosynthesis moea protein, domain 2"/>
    <property type="match status" value="1"/>
</dbReference>
<keyword evidence="3" id="KW-0210">Decarboxylase</keyword>
<dbReference type="InterPro" id="IPR015424">
    <property type="entry name" value="PyrdxlP-dep_Trfase"/>
</dbReference>
<evidence type="ECO:0000256" key="1">
    <source>
        <dbReference type="ARBA" id="ARBA00001933"/>
    </source>
</evidence>
<protein>
    <submittedName>
        <fullName evidence="8">Aminotransferase class I/II-fold pyridoxal phosphate-dependent enzyme</fullName>
    </submittedName>
</protein>
<dbReference type="CDD" id="cd00615">
    <property type="entry name" value="Orn_deC_like"/>
    <property type="match status" value="1"/>
</dbReference>
<feature type="domain" description="Orn/Lys/Arg decarboxylases family 1 pyridoxal-P attachment site" evidence="6">
    <location>
        <begin position="9"/>
        <end position="293"/>
    </location>
</feature>
<keyword evidence="4" id="KW-0663">Pyridoxal phosphate</keyword>
<dbReference type="InterPro" id="IPR008286">
    <property type="entry name" value="Prn/Lys/Arg_de-COase_C"/>
</dbReference>
<dbReference type="SUPFAM" id="SSF55904">
    <property type="entry name" value="Ornithine decarboxylase C-terminal domain"/>
    <property type="match status" value="1"/>
</dbReference>
<dbReference type="PANTHER" id="PTHR43277:SF3">
    <property type="entry name" value="DECARBOXYLASE, PUTATIVE-RELATED"/>
    <property type="match status" value="1"/>
</dbReference>
<dbReference type="PANTHER" id="PTHR43277">
    <property type="entry name" value="ARGININE DECARBOXYLASE"/>
    <property type="match status" value="1"/>
</dbReference>
<dbReference type="SUPFAM" id="SSF53383">
    <property type="entry name" value="PLP-dependent transferases"/>
    <property type="match status" value="1"/>
</dbReference>
<dbReference type="InterPro" id="IPR036633">
    <property type="entry name" value="Prn/Lys/Arg_de-COase_C_sf"/>
</dbReference>
<comment type="similarity">
    <text evidence="2">Belongs to the Orn/Lys/Arg decarboxylase class-I family.</text>
</comment>
<name>A0A3G3K232_9BACL</name>
<keyword evidence="8" id="KW-0032">Aminotransferase</keyword>
<gene>
    <name evidence="8" type="ORF">EAV92_19635</name>
</gene>
<evidence type="ECO:0000256" key="4">
    <source>
        <dbReference type="ARBA" id="ARBA00022898"/>
    </source>
</evidence>
<comment type="cofactor">
    <cofactor evidence="1">
        <name>pyridoxal 5'-phosphate</name>
        <dbReference type="ChEBI" id="CHEBI:597326"/>
    </cofactor>
</comment>
<evidence type="ECO:0000256" key="5">
    <source>
        <dbReference type="ARBA" id="ARBA00023239"/>
    </source>
</evidence>
<evidence type="ECO:0000259" key="6">
    <source>
        <dbReference type="Pfam" id="PF01276"/>
    </source>
</evidence>
<accession>A0A3G3K232</accession>
<keyword evidence="8" id="KW-0808">Transferase</keyword>
<dbReference type="EMBL" id="CP033433">
    <property type="protein sequence ID" value="AYQ74584.1"/>
    <property type="molecule type" value="Genomic_DNA"/>
</dbReference>
<feature type="domain" description="Orn/Lys/Arg decarboxylase C-terminal" evidence="7">
    <location>
        <begin position="411"/>
        <end position="455"/>
    </location>
</feature>
<dbReference type="RefSeq" id="WP_123042665.1">
    <property type="nucleotide sequence ID" value="NZ_CP033433.1"/>
</dbReference>
<dbReference type="InterPro" id="IPR015421">
    <property type="entry name" value="PyrdxlP-dep_Trfase_major"/>
</dbReference>
<keyword evidence="5" id="KW-0456">Lyase</keyword>
<sequence>MRTDKAKAPIYEMLAQQARLSVHSFHVPGHKGRATWSDTEADDRFRELLALDLTELADTDDLHHPQGPIEEAQILAADCFGAEETRFVVGGSTAGNLAMILGTASPGELLIVQRNVHRSVLHGLMLAGVRAVLLQPEIDELTGLAIMPSPERIAEAVARYPEAKGVVLCSPNYYGMCGDLEKVVSICHSAGMPVLADEAHGPHFGFHPRFPESALFAGADVVVQSAHKILSAMTMGAMLHMQGSLVDREAIRQALRMVQSSSPSFPLLASLDLARRQLHVDGESAFQPALEAADRVLEFLPATPFRAIGQQPGNARQDPLKLVLYDTRGTMDGFRLRDELAERGCIAEMADSRHVVLALGTGTRPEDAEALNRALSEISELVIPQSVGPNAIPDALEPETEEIPQPVAFRRSLSATERIGLETSVGRIAGEWIVPYPPGIPELYPGERITEHAVARLFKWRSQGAQIQGAEDPMLNEIRVEVEK</sequence>
<dbReference type="AlphaFoldDB" id="A0A3G3K232"/>
<evidence type="ECO:0000256" key="3">
    <source>
        <dbReference type="ARBA" id="ARBA00022793"/>
    </source>
</evidence>
<dbReference type="Proteomes" id="UP000269097">
    <property type="component" value="Chromosome"/>
</dbReference>
<reference evidence="8 9" key="1">
    <citation type="submission" date="2018-10" db="EMBL/GenBank/DDBJ databases">
        <title>Genome Sequence of Cohnella sp.</title>
        <authorList>
            <person name="Srinivasan S."/>
            <person name="Kim M.K."/>
        </authorList>
    </citation>
    <scope>NUCLEOTIDE SEQUENCE [LARGE SCALE GENOMIC DNA]</scope>
    <source>
        <strain evidence="8 9">18JY8-7</strain>
    </source>
</reference>
<evidence type="ECO:0000313" key="8">
    <source>
        <dbReference type="EMBL" id="AYQ74584.1"/>
    </source>
</evidence>